<name>A0ABV2TBT2_9BACT</name>
<gene>
    <name evidence="1" type="ORF">ABR189_24075</name>
</gene>
<sequence length="85" mass="10273">MSTIPRFLACDNFMEDEDTEYVFHTQAPRFLARWDDEKEAFDIAEEYDDIHAHFNNNEAKILALMQEMVQWFSDYDAWLEVDEEE</sequence>
<evidence type="ECO:0000313" key="1">
    <source>
        <dbReference type="EMBL" id="MET7000491.1"/>
    </source>
</evidence>
<accession>A0ABV2TBT2</accession>
<comment type="caution">
    <text evidence="1">The sequence shown here is derived from an EMBL/GenBank/DDBJ whole genome shotgun (WGS) entry which is preliminary data.</text>
</comment>
<dbReference type="Proteomes" id="UP001549749">
    <property type="component" value="Unassembled WGS sequence"/>
</dbReference>
<dbReference type="RefSeq" id="WP_354663050.1">
    <property type="nucleotide sequence ID" value="NZ_JBEXAC010000002.1"/>
</dbReference>
<proteinExistence type="predicted"/>
<keyword evidence="2" id="KW-1185">Reference proteome</keyword>
<reference evidence="1 2" key="1">
    <citation type="submission" date="2024-06" db="EMBL/GenBank/DDBJ databases">
        <title>Chitinophaga defluvii sp. nov., isolated from municipal sewage.</title>
        <authorList>
            <person name="Zhang L."/>
        </authorList>
    </citation>
    <scope>NUCLEOTIDE SEQUENCE [LARGE SCALE GENOMIC DNA]</scope>
    <source>
        <strain evidence="1 2">H8</strain>
    </source>
</reference>
<dbReference type="EMBL" id="JBEXAC010000002">
    <property type="protein sequence ID" value="MET7000491.1"/>
    <property type="molecule type" value="Genomic_DNA"/>
</dbReference>
<protein>
    <submittedName>
        <fullName evidence="1">Uncharacterized protein</fullName>
    </submittedName>
</protein>
<evidence type="ECO:0000313" key="2">
    <source>
        <dbReference type="Proteomes" id="UP001549749"/>
    </source>
</evidence>
<organism evidence="1 2">
    <name type="scientific">Chitinophaga defluvii</name>
    <dbReference type="NCBI Taxonomy" id="3163343"/>
    <lineage>
        <taxon>Bacteria</taxon>
        <taxon>Pseudomonadati</taxon>
        <taxon>Bacteroidota</taxon>
        <taxon>Chitinophagia</taxon>
        <taxon>Chitinophagales</taxon>
        <taxon>Chitinophagaceae</taxon>
        <taxon>Chitinophaga</taxon>
    </lineage>
</organism>